<feature type="compositionally biased region" description="Basic and acidic residues" evidence="1">
    <location>
        <begin position="95"/>
        <end position="108"/>
    </location>
</feature>
<feature type="region of interest" description="Disordered" evidence="1">
    <location>
        <begin position="82"/>
        <end position="143"/>
    </location>
</feature>
<sequence length="228" mass="25986">MTSNWKSREIGFFLRAWEITEGNCPNKLITAALKTNSFSRSVAEIEREKNELIRSYALLQPHLETLDIIFKSGKKHDDIACEKPHIESSGNINAKDTKLNKERSEKSANNHSPNTSQSSNGEVVKDETNRKPGENASKIKTQMKPYQTKGSIFKFHNKSVFWHGEIETNCRFAHPELEQNPPLTQQTKQPHLEKSISEDKPAEKMARQKSYADAVQVAVVEQQHIDMN</sequence>
<gene>
    <name evidence="2" type="ORF">OCTVUL_1B026437</name>
</gene>
<feature type="compositionally biased region" description="Polar residues" evidence="1">
    <location>
        <begin position="109"/>
        <end position="121"/>
    </location>
</feature>
<protein>
    <submittedName>
        <fullName evidence="2">Uncharacterized protein</fullName>
    </submittedName>
</protein>
<organism evidence="2 3">
    <name type="scientific">Octopus vulgaris</name>
    <name type="common">Common octopus</name>
    <dbReference type="NCBI Taxonomy" id="6645"/>
    <lineage>
        <taxon>Eukaryota</taxon>
        <taxon>Metazoa</taxon>
        <taxon>Spiralia</taxon>
        <taxon>Lophotrochozoa</taxon>
        <taxon>Mollusca</taxon>
        <taxon>Cephalopoda</taxon>
        <taxon>Coleoidea</taxon>
        <taxon>Octopodiformes</taxon>
        <taxon>Octopoda</taxon>
        <taxon>Incirrata</taxon>
        <taxon>Octopodidae</taxon>
        <taxon>Octopus</taxon>
    </lineage>
</organism>
<feature type="compositionally biased region" description="Basic and acidic residues" evidence="1">
    <location>
        <begin position="190"/>
        <end position="205"/>
    </location>
</feature>
<dbReference type="EMBL" id="OX597823">
    <property type="protein sequence ID" value="CAI9729350.1"/>
    <property type="molecule type" value="Genomic_DNA"/>
</dbReference>
<evidence type="ECO:0000313" key="2">
    <source>
        <dbReference type="EMBL" id="CAI9729350.1"/>
    </source>
</evidence>
<evidence type="ECO:0000313" key="3">
    <source>
        <dbReference type="Proteomes" id="UP001162480"/>
    </source>
</evidence>
<dbReference type="AlphaFoldDB" id="A0AA36F9C8"/>
<accession>A0AA36F9C8</accession>
<dbReference type="Proteomes" id="UP001162480">
    <property type="component" value="Chromosome 10"/>
</dbReference>
<evidence type="ECO:0000256" key="1">
    <source>
        <dbReference type="SAM" id="MobiDB-lite"/>
    </source>
</evidence>
<keyword evidence="3" id="KW-1185">Reference proteome</keyword>
<feature type="compositionally biased region" description="Basic and acidic residues" evidence="1">
    <location>
        <begin position="123"/>
        <end position="133"/>
    </location>
</feature>
<proteinExistence type="predicted"/>
<name>A0AA36F9C8_OCTVU</name>
<feature type="region of interest" description="Disordered" evidence="1">
    <location>
        <begin position="180"/>
        <end position="205"/>
    </location>
</feature>
<reference evidence="2" key="1">
    <citation type="submission" date="2023-08" db="EMBL/GenBank/DDBJ databases">
        <authorList>
            <person name="Alioto T."/>
            <person name="Alioto T."/>
            <person name="Gomez Garrido J."/>
        </authorList>
    </citation>
    <scope>NUCLEOTIDE SEQUENCE</scope>
</reference>